<gene>
    <name evidence="2" type="ORF">M6B38_276265</name>
</gene>
<organism evidence="2 3">
    <name type="scientific">Iris pallida</name>
    <name type="common">Sweet iris</name>
    <dbReference type="NCBI Taxonomy" id="29817"/>
    <lineage>
        <taxon>Eukaryota</taxon>
        <taxon>Viridiplantae</taxon>
        <taxon>Streptophyta</taxon>
        <taxon>Embryophyta</taxon>
        <taxon>Tracheophyta</taxon>
        <taxon>Spermatophyta</taxon>
        <taxon>Magnoliopsida</taxon>
        <taxon>Liliopsida</taxon>
        <taxon>Asparagales</taxon>
        <taxon>Iridaceae</taxon>
        <taxon>Iridoideae</taxon>
        <taxon>Irideae</taxon>
        <taxon>Iris</taxon>
    </lineage>
</organism>
<accession>A0AAX6I491</accession>
<feature type="region of interest" description="Disordered" evidence="1">
    <location>
        <begin position="1"/>
        <end position="24"/>
    </location>
</feature>
<reference evidence="2" key="2">
    <citation type="submission" date="2023-04" db="EMBL/GenBank/DDBJ databases">
        <authorList>
            <person name="Bruccoleri R.E."/>
            <person name="Oakeley E.J."/>
            <person name="Faust A.-M."/>
            <person name="Dessus-Babus S."/>
            <person name="Altorfer M."/>
            <person name="Burckhardt D."/>
            <person name="Oertli M."/>
            <person name="Naumann U."/>
            <person name="Petersen F."/>
            <person name="Wong J."/>
        </authorList>
    </citation>
    <scope>NUCLEOTIDE SEQUENCE</scope>
    <source>
        <strain evidence="2">GSM-AAB239-AS_SAM_17_03QT</strain>
        <tissue evidence="2">Leaf</tissue>
    </source>
</reference>
<name>A0AAX6I491_IRIPA</name>
<comment type="caution">
    <text evidence="2">The sequence shown here is derived from an EMBL/GenBank/DDBJ whole genome shotgun (WGS) entry which is preliminary data.</text>
</comment>
<reference evidence="2" key="1">
    <citation type="journal article" date="2023" name="GigaByte">
        <title>Genome assembly of the bearded iris, Iris pallida Lam.</title>
        <authorList>
            <person name="Bruccoleri R.E."/>
            <person name="Oakeley E.J."/>
            <person name="Faust A.M.E."/>
            <person name="Altorfer M."/>
            <person name="Dessus-Babus S."/>
            <person name="Burckhardt D."/>
            <person name="Oertli M."/>
            <person name="Naumann U."/>
            <person name="Petersen F."/>
            <person name="Wong J."/>
        </authorList>
    </citation>
    <scope>NUCLEOTIDE SEQUENCE</scope>
    <source>
        <strain evidence="2">GSM-AAB239-AS_SAM_17_03QT</strain>
    </source>
</reference>
<evidence type="ECO:0000256" key="1">
    <source>
        <dbReference type="SAM" id="MobiDB-lite"/>
    </source>
</evidence>
<protein>
    <submittedName>
        <fullName evidence="2">Uncharacterized protein</fullName>
    </submittedName>
</protein>
<evidence type="ECO:0000313" key="3">
    <source>
        <dbReference type="Proteomes" id="UP001140949"/>
    </source>
</evidence>
<dbReference type="EMBL" id="JANAVB010004821">
    <property type="protein sequence ID" value="KAJ6847781.1"/>
    <property type="molecule type" value="Genomic_DNA"/>
</dbReference>
<sequence>MVVATATFGGRRVPSASTSDVHLRRSARPPSRAMAFSRRSTRFFSGGWWTLLFRSPPSSYSDGRDRINHSFESVPVQNYAKCMMCCH</sequence>
<keyword evidence="3" id="KW-1185">Reference proteome</keyword>
<proteinExistence type="predicted"/>
<dbReference type="AlphaFoldDB" id="A0AAX6I491"/>
<evidence type="ECO:0000313" key="2">
    <source>
        <dbReference type="EMBL" id="KAJ6847781.1"/>
    </source>
</evidence>
<dbReference type="Proteomes" id="UP001140949">
    <property type="component" value="Unassembled WGS sequence"/>
</dbReference>